<evidence type="ECO:0000313" key="3">
    <source>
        <dbReference type="Proteomes" id="UP000236649"/>
    </source>
</evidence>
<organism evidence="2 3">
    <name type="scientific">Paraburkholderia hospita</name>
    <dbReference type="NCBI Taxonomy" id="169430"/>
    <lineage>
        <taxon>Bacteria</taxon>
        <taxon>Pseudomonadati</taxon>
        <taxon>Pseudomonadota</taxon>
        <taxon>Betaproteobacteria</taxon>
        <taxon>Burkholderiales</taxon>
        <taxon>Burkholderiaceae</taxon>
        <taxon>Paraburkholderia</taxon>
    </lineage>
</organism>
<dbReference type="KEGG" id="phs:C2L64_13090"/>
<gene>
    <name evidence="2" type="ORF">C2L64_13090</name>
</gene>
<protein>
    <submittedName>
        <fullName evidence="2">Uncharacterized protein</fullName>
    </submittedName>
</protein>
<accession>A0AAN1J824</accession>
<name>A0AAN1J824_9BURK</name>
<feature type="signal peptide" evidence="1">
    <location>
        <begin position="1"/>
        <end position="27"/>
    </location>
</feature>
<sequence length="204" mass="22579">MLKDHPGMKRLFIVAALTATVAAPAFAADVGVSVNVGQPGFYGRIDIGNAPPPQLIYSQPVVIEQAPANAAPVYLYVPAYQTKEWRKYCRKYAACSEPVYFVQQTWYEGVYAPRYRHARPQPQILYAHDIHSDVVRAGVIRAHDIHAENVHARVVYRVDGEPGGPHGEDIHAPAVGASEIDAHDIHARVVEADTLYVHDLHSDR</sequence>
<dbReference type="Proteomes" id="UP000236649">
    <property type="component" value="Chromosome 1"/>
</dbReference>
<dbReference type="AlphaFoldDB" id="A0AAN1J824"/>
<reference evidence="2 3" key="1">
    <citation type="submission" date="2018-01" db="EMBL/GenBank/DDBJ databases">
        <title>Species boundaries and ecological features among Paraburkholderia terrae DSMZ17804T, P. hospita DSMZ17164T and P. caribensis DSMZ13236T.</title>
        <authorList>
            <person name="Pratama A.A."/>
        </authorList>
    </citation>
    <scope>NUCLEOTIDE SEQUENCE [LARGE SCALE GENOMIC DNA]</scope>
    <source>
        <strain evidence="2 3">DSM 17164</strain>
    </source>
</reference>
<dbReference type="EMBL" id="CP026105">
    <property type="protein sequence ID" value="AUT69141.1"/>
    <property type="molecule type" value="Genomic_DNA"/>
</dbReference>
<evidence type="ECO:0000313" key="2">
    <source>
        <dbReference type="EMBL" id="AUT69141.1"/>
    </source>
</evidence>
<keyword evidence="1" id="KW-0732">Signal</keyword>
<evidence type="ECO:0000256" key="1">
    <source>
        <dbReference type="SAM" id="SignalP"/>
    </source>
</evidence>
<proteinExistence type="predicted"/>
<feature type="chain" id="PRO_5042880974" evidence="1">
    <location>
        <begin position="28"/>
        <end position="204"/>
    </location>
</feature>